<evidence type="ECO:0000313" key="6">
    <source>
        <dbReference type="EMBL" id="KNE63986.1"/>
    </source>
</evidence>
<protein>
    <recommendedName>
        <fullName evidence="5">EngB-type G domain-containing protein</fullName>
    </recommendedName>
</protein>
<dbReference type="InterPro" id="IPR006073">
    <property type="entry name" value="GTP-bd"/>
</dbReference>
<dbReference type="PANTHER" id="PTHR46498:SF1">
    <property type="entry name" value="GTP-BINDING PROTEIN 8"/>
    <property type="match status" value="1"/>
</dbReference>
<keyword evidence="3" id="KW-0460">Magnesium</keyword>
<dbReference type="InterPro" id="IPR030393">
    <property type="entry name" value="G_ENGB_dom"/>
</dbReference>
<dbReference type="VEuPathDB" id="FungiDB:AMAG_09047"/>
<dbReference type="InterPro" id="IPR027417">
    <property type="entry name" value="P-loop_NTPase"/>
</dbReference>
<name>A0A0L0SN88_ALLM3</name>
<keyword evidence="2" id="KW-0547">Nucleotide-binding</keyword>
<dbReference type="GO" id="GO:0005525">
    <property type="term" value="F:GTP binding"/>
    <property type="evidence" value="ECO:0007669"/>
    <property type="project" value="UniProtKB-KW"/>
</dbReference>
<dbReference type="OrthoDB" id="391988at2759"/>
<dbReference type="SUPFAM" id="SSF52540">
    <property type="entry name" value="P-loop containing nucleoside triphosphate hydrolases"/>
    <property type="match status" value="1"/>
</dbReference>
<proteinExistence type="predicted"/>
<keyword evidence="7" id="KW-1185">Reference proteome</keyword>
<dbReference type="PROSITE" id="PS51706">
    <property type="entry name" value="G_ENGB"/>
    <property type="match status" value="1"/>
</dbReference>
<dbReference type="Gene3D" id="3.40.50.300">
    <property type="entry name" value="P-loop containing nucleotide triphosphate hydrolases"/>
    <property type="match status" value="1"/>
</dbReference>
<evidence type="ECO:0000256" key="3">
    <source>
        <dbReference type="ARBA" id="ARBA00022842"/>
    </source>
</evidence>
<dbReference type="OMA" id="ESESICF"/>
<feature type="domain" description="EngB-type G" evidence="5">
    <location>
        <begin position="155"/>
        <end position="347"/>
    </location>
</feature>
<reference evidence="7" key="2">
    <citation type="submission" date="2009-11" db="EMBL/GenBank/DDBJ databases">
        <title>The Genome Sequence of Allomyces macrogynus strain ATCC 38327.</title>
        <authorList>
            <consortium name="The Broad Institute Genome Sequencing Platform"/>
            <person name="Russ C."/>
            <person name="Cuomo C."/>
            <person name="Shea T."/>
            <person name="Young S.K."/>
            <person name="Zeng Q."/>
            <person name="Koehrsen M."/>
            <person name="Haas B."/>
            <person name="Borodovsky M."/>
            <person name="Guigo R."/>
            <person name="Alvarado L."/>
            <person name="Berlin A."/>
            <person name="Borenstein D."/>
            <person name="Chen Z."/>
            <person name="Engels R."/>
            <person name="Freedman E."/>
            <person name="Gellesch M."/>
            <person name="Goldberg J."/>
            <person name="Griggs A."/>
            <person name="Gujja S."/>
            <person name="Heiman D."/>
            <person name="Hepburn T."/>
            <person name="Howarth C."/>
            <person name="Jen D."/>
            <person name="Larson L."/>
            <person name="Lewis B."/>
            <person name="Mehta T."/>
            <person name="Park D."/>
            <person name="Pearson M."/>
            <person name="Roberts A."/>
            <person name="Saif S."/>
            <person name="Shenoy N."/>
            <person name="Sisk P."/>
            <person name="Stolte C."/>
            <person name="Sykes S."/>
            <person name="Walk T."/>
            <person name="White J."/>
            <person name="Yandava C."/>
            <person name="Burger G."/>
            <person name="Gray M.W."/>
            <person name="Holland P.W.H."/>
            <person name="King N."/>
            <person name="Lang F.B.F."/>
            <person name="Roger A.J."/>
            <person name="Ruiz-Trillo I."/>
            <person name="Lander E."/>
            <person name="Nusbaum C."/>
        </authorList>
    </citation>
    <scope>NUCLEOTIDE SEQUENCE [LARGE SCALE GENOMIC DNA]</scope>
    <source>
        <strain evidence="7">ATCC 38327</strain>
    </source>
</reference>
<dbReference type="Pfam" id="PF01926">
    <property type="entry name" value="MMR_HSR1"/>
    <property type="match status" value="1"/>
</dbReference>
<dbReference type="eggNOG" id="KOG2486">
    <property type="taxonomic scope" value="Eukaryota"/>
</dbReference>
<dbReference type="STRING" id="578462.A0A0L0SN88"/>
<keyword evidence="1" id="KW-0479">Metal-binding</keyword>
<keyword evidence="4" id="KW-0342">GTP-binding</keyword>
<evidence type="ECO:0000256" key="1">
    <source>
        <dbReference type="ARBA" id="ARBA00022723"/>
    </source>
</evidence>
<dbReference type="GO" id="GO:0005739">
    <property type="term" value="C:mitochondrion"/>
    <property type="evidence" value="ECO:0007669"/>
    <property type="project" value="TreeGrafter"/>
</dbReference>
<dbReference type="InterPro" id="IPR052279">
    <property type="entry name" value="EngB_GTPase"/>
</dbReference>
<gene>
    <name evidence="6" type="ORF">AMAG_09047</name>
</gene>
<dbReference type="Proteomes" id="UP000054350">
    <property type="component" value="Unassembled WGS sequence"/>
</dbReference>
<reference evidence="6 7" key="1">
    <citation type="submission" date="2009-11" db="EMBL/GenBank/DDBJ databases">
        <title>Annotation of Allomyces macrogynus ATCC 38327.</title>
        <authorList>
            <consortium name="The Broad Institute Genome Sequencing Platform"/>
            <person name="Russ C."/>
            <person name="Cuomo C."/>
            <person name="Burger G."/>
            <person name="Gray M.W."/>
            <person name="Holland P.W.H."/>
            <person name="King N."/>
            <person name="Lang F.B.F."/>
            <person name="Roger A.J."/>
            <person name="Ruiz-Trillo I."/>
            <person name="Young S.K."/>
            <person name="Zeng Q."/>
            <person name="Gargeya S."/>
            <person name="Fitzgerald M."/>
            <person name="Haas B."/>
            <person name="Abouelleil A."/>
            <person name="Alvarado L."/>
            <person name="Arachchi H.M."/>
            <person name="Berlin A."/>
            <person name="Chapman S.B."/>
            <person name="Gearin G."/>
            <person name="Goldberg J."/>
            <person name="Griggs A."/>
            <person name="Gujja S."/>
            <person name="Hansen M."/>
            <person name="Heiman D."/>
            <person name="Howarth C."/>
            <person name="Larimer J."/>
            <person name="Lui A."/>
            <person name="MacDonald P.J.P."/>
            <person name="McCowen C."/>
            <person name="Montmayeur A."/>
            <person name="Murphy C."/>
            <person name="Neiman D."/>
            <person name="Pearson M."/>
            <person name="Priest M."/>
            <person name="Roberts A."/>
            <person name="Saif S."/>
            <person name="Shea T."/>
            <person name="Sisk P."/>
            <person name="Stolte C."/>
            <person name="Sykes S."/>
            <person name="Wortman J."/>
            <person name="Nusbaum C."/>
            <person name="Birren B."/>
        </authorList>
    </citation>
    <scope>NUCLEOTIDE SEQUENCE [LARGE SCALE GENOMIC DNA]</scope>
    <source>
        <strain evidence="6 7">ATCC 38327</strain>
    </source>
</reference>
<evidence type="ECO:0000259" key="5">
    <source>
        <dbReference type="PROSITE" id="PS51706"/>
    </source>
</evidence>
<organism evidence="6 7">
    <name type="scientific">Allomyces macrogynus (strain ATCC 38327)</name>
    <name type="common">Allomyces javanicus var. macrogynus</name>
    <dbReference type="NCBI Taxonomy" id="578462"/>
    <lineage>
        <taxon>Eukaryota</taxon>
        <taxon>Fungi</taxon>
        <taxon>Fungi incertae sedis</taxon>
        <taxon>Blastocladiomycota</taxon>
        <taxon>Blastocladiomycetes</taxon>
        <taxon>Blastocladiales</taxon>
        <taxon>Blastocladiaceae</taxon>
        <taxon>Allomyces</taxon>
    </lineage>
</organism>
<dbReference type="EMBL" id="GG745343">
    <property type="protein sequence ID" value="KNE63986.1"/>
    <property type="molecule type" value="Genomic_DNA"/>
</dbReference>
<dbReference type="AlphaFoldDB" id="A0A0L0SN88"/>
<dbReference type="PANTHER" id="PTHR46498">
    <property type="entry name" value="GTP-BINDING PROTEIN 8"/>
    <property type="match status" value="1"/>
</dbReference>
<evidence type="ECO:0000313" key="7">
    <source>
        <dbReference type="Proteomes" id="UP000054350"/>
    </source>
</evidence>
<accession>A0A0L0SN88</accession>
<sequence>MARSKALAAIARPVADALHAATAAAAAVPGATPTNPPSPPSVPSGVLELALSTPCQTTDPITIDHIPASRATPTTITIPTIDGDLPITDLHPLVSTPRRTYTPAQLQVASLFFGRPANLVRSVTSLDPPRAESDFPGATPAPAPAHDTVGPYLGGVPEVAFLGASNAGKSSLLRALMTKSSAKAAGLVGSQRAGATTSLNFYRVMHDPLLVVDMMGYGVGSRREWGKVIETYLAQRKELKRIYWLISAPSLLESRFALAEYDRAILDLVTSVRVPFTAVLTKIDVIPSTSAFLRCTDTLHRDLLDRAQGLGDTVLCTSAKSKITPAWDVRALGDPDLVRSVAPQLAGLKPPVLHSLGLVSATSDQARVEDGGVLLTRPGIAAVQAHILSATGQKMARWEGKVTKLATPKSPPVVDLVAMKREIGKAQKKAKKAKRRW</sequence>
<evidence type="ECO:0000256" key="4">
    <source>
        <dbReference type="ARBA" id="ARBA00023134"/>
    </source>
</evidence>
<evidence type="ECO:0000256" key="2">
    <source>
        <dbReference type="ARBA" id="ARBA00022741"/>
    </source>
</evidence>
<dbReference type="GO" id="GO:0046872">
    <property type="term" value="F:metal ion binding"/>
    <property type="evidence" value="ECO:0007669"/>
    <property type="project" value="UniProtKB-KW"/>
</dbReference>